<keyword evidence="5 6" id="KW-0460">Magnesium</keyword>
<dbReference type="GO" id="GO:0016787">
    <property type="term" value="F:hydrolase activity"/>
    <property type="evidence" value="ECO:0007669"/>
    <property type="project" value="UniProtKB-KW"/>
</dbReference>
<evidence type="ECO:0000256" key="3">
    <source>
        <dbReference type="ARBA" id="ARBA00022723"/>
    </source>
</evidence>
<feature type="binding site" evidence="6">
    <location>
        <position position="5"/>
    </location>
    <ligand>
        <name>Mg(2+)</name>
        <dbReference type="ChEBI" id="CHEBI:18420"/>
    </ligand>
</feature>
<comment type="function">
    <text evidence="6">Toxic component of a toxin-antitoxin (TA) system. An RNase.</text>
</comment>
<protein>
    <recommendedName>
        <fullName evidence="6">Ribonuclease VapC</fullName>
        <shortName evidence="6">RNase VapC</shortName>
        <ecNumber evidence="6">3.1.-.-</ecNumber>
    </recommendedName>
    <alternativeName>
        <fullName evidence="6">Toxin VapC</fullName>
    </alternativeName>
</protein>
<keyword evidence="6" id="KW-0800">Toxin</keyword>
<dbReference type="InterPro" id="IPR022907">
    <property type="entry name" value="VapC_family"/>
</dbReference>
<dbReference type="HAMAP" id="MF_00265">
    <property type="entry name" value="VapC_Nob1"/>
    <property type="match status" value="1"/>
</dbReference>
<keyword evidence="3 6" id="KW-0479">Metal-binding</keyword>
<keyword evidence="4 6" id="KW-0378">Hydrolase</keyword>
<name>A0A0H3DKR7_AMYMU</name>
<dbReference type="GO" id="GO:0000287">
    <property type="term" value="F:magnesium ion binding"/>
    <property type="evidence" value="ECO:0007669"/>
    <property type="project" value="UniProtKB-UniRule"/>
</dbReference>
<dbReference type="GO" id="GO:0004540">
    <property type="term" value="F:RNA nuclease activity"/>
    <property type="evidence" value="ECO:0007669"/>
    <property type="project" value="InterPro"/>
</dbReference>
<dbReference type="OrthoDB" id="4750219at2"/>
<organism evidence="8 9">
    <name type="scientific">Amycolatopsis mediterranei (strain U-32)</name>
    <dbReference type="NCBI Taxonomy" id="749927"/>
    <lineage>
        <taxon>Bacteria</taxon>
        <taxon>Bacillati</taxon>
        <taxon>Actinomycetota</taxon>
        <taxon>Actinomycetes</taxon>
        <taxon>Pseudonocardiales</taxon>
        <taxon>Pseudonocardiaceae</taxon>
        <taxon>Amycolatopsis</taxon>
    </lineage>
</organism>
<sequence>MIYLDTAALVKLIRHEAESAALVDWLDERQGTVLVTSTLAEVEVSRALLRSDPGLLTDVPAVMARVAKYEIDDVVRRTAAAYPSPDLRSLDAIHLATAHAVFGRQLTSFVTYDKRLLAVAEALGLPTDSPGAAGPATP</sequence>
<feature type="domain" description="PIN" evidence="7">
    <location>
        <begin position="2"/>
        <end position="121"/>
    </location>
</feature>
<dbReference type="CDD" id="cd09874">
    <property type="entry name" value="PIN_MT3492-like"/>
    <property type="match status" value="1"/>
</dbReference>
<reference evidence="8 9" key="1">
    <citation type="journal article" date="2010" name="Cell Res.">
        <title>Complete genome sequence of the rifamycin SV-producing Amycolatopsis mediterranei U32 revealed its genetic characteristics in phylogeny and metabolism.</title>
        <authorList>
            <person name="Zhao W."/>
            <person name="Zhong Y."/>
            <person name="Yuan H."/>
            <person name="Wang J."/>
            <person name="Zheng H."/>
            <person name="Wang Y."/>
            <person name="Cen X."/>
            <person name="Xu F."/>
            <person name="Bai J."/>
            <person name="Han X."/>
            <person name="Lu G."/>
            <person name="Zhu Y."/>
            <person name="Shao Z."/>
            <person name="Yan H."/>
            <person name="Li C."/>
            <person name="Peng N."/>
            <person name="Zhang Z."/>
            <person name="Zhang Y."/>
            <person name="Lin W."/>
            <person name="Fan Y."/>
            <person name="Qin Z."/>
            <person name="Hu Y."/>
            <person name="Zhu B."/>
            <person name="Wang S."/>
            <person name="Ding X."/>
            <person name="Zhao G.P."/>
        </authorList>
    </citation>
    <scope>NUCLEOTIDE SEQUENCE [LARGE SCALE GENOMIC DNA]</scope>
    <source>
        <strain evidence="9">U-32</strain>
    </source>
</reference>
<dbReference type="Pfam" id="PF01850">
    <property type="entry name" value="PIN"/>
    <property type="match status" value="1"/>
</dbReference>
<evidence type="ECO:0000256" key="5">
    <source>
        <dbReference type="ARBA" id="ARBA00022842"/>
    </source>
</evidence>
<evidence type="ECO:0000256" key="4">
    <source>
        <dbReference type="ARBA" id="ARBA00022801"/>
    </source>
</evidence>
<feature type="binding site" evidence="6">
    <location>
        <position position="91"/>
    </location>
    <ligand>
        <name>Mg(2+)</name>
        <dbReference type="ChEBI" id="CHEBI:18420"/>
    </ligand>
</feature>
<dbReference type="KEGG" id="amd:AMED_9123"/>
<dbReference type="eggNOG" id="COG1848">
    <property type="taxonomic scope" value="Bacteria"/>
</dbReference>
<gene>
    <name evidence="6" type="primary">vapC</name>
    <name evidence="8" type="ordered locus">AMED_9123</name>
</gene>
<dbReference type="AlphaFoldDB" id="A0A0H3DKR7"/>
<keyword evidence="2 6" id="KW-0540">Nuclease</keyword>
<evidence type="ECO:0000256" key="2">
    <source>
        <dbReference type="ARBA" id="ARBA00022722"/>
    </source>
</evidence>
<dbReference type="RefSeq" id="WP_013230831.1">
    <property type="nucleotide sequence ID" value="NC_014318.1"/>
</dbReference>
<comment type="similarity">
    <text evidence="6">Belongs to the PINc/VapC protein family.</text>
</comment>
<proteinExistence type="inferred from homology"/>
<keyword evidence="1 6" id="KW-1277">Toxin-antitoxin system</keyword>
<dbReference type="GO" id="GO:0090729">
    <property type="term" value="F:toxin activity"/>
    <property type="evidence" value="ECO:0007669"/>
    <property type="project" value="UniProtKB-KW"/>
</dbReference>
<evidence type="ECO:0000256" key="1">
    <source>
        <dbReference type="ARBA" id="ARBA00022649"/>
    </source>
</evidence>
<evidence type="ECO:0000313" key="9">
    <source>
        <dbReference type="Proteomes" id="UP000000328"/>
    </source>
</evidence>
<dbReference type="EMBL" id="CP002000">
    <property type="protein sequence ID" value="ADJ50812.1"/>
    <property type="molecule type" value="Genomic_DNA"/>
</dbReference>
<dbReference type="GeneID" id="92876720"/>
<dbReference type="HOGENOM" id="CLU_119496_0_1_11"/>
<comment type="cofactor">
    <cofactor evidence="6">
        <name>Mg(2+)</name>
        <dbReference type="ChEBI" id="CHEBI:18420"/>
    </cofactor>
</comment>
<dbReference type="PATRIC" id="fig|749927.5.peg.9469"/>
<evidence type="ECO:0000256" key="6">
    <source>
        <dbReference type="HAMAP-Rule" id="MF_00265"/>
    </source>
</evidence>
<evidence type="ECO:0000259" key="7">
    <source>
        <dbReference type="Pfam" id="PF01850"/>
    </source>
</evidence>
<dbReference type="InterPro" id="IPR002716">
    <property type="entry name" value="PIN_dom"/>
</dbReference>
<dbReference type="Proteomes" id="UP000000328">
    <property type="component" value="Chromosome"/>
</dbReference>
<dbReference type="InterPro" id="IPR029060">
    <property type="entry name" value="PIN-like_dom_sf"/>
</dbReference>
<dbReference type="EC" id="3.1.-.-" evidence="6"/>
<accession>A0A0H3DKR7</accession>
<dbReference type="Gene3D" id="3.40.50.1010">
    <property type="entry name" value="5'-nuclease"/>
    <property type="match status" value="1"/>
</dbReference>
<dbReference type="SUPFAM" id="SSF88723">
    <property type="entry name" value="PIN domain-like"/>
    <property type="match status" value="1"/>
</dbReference>
<evidence type="ECO:0000313" key="8">
    <source>
        <dbReference type="EMBL" id="ADJ50812.1"/>
    </source>
</evidence>